<evidence type="ECO:0000256" key="1">
    <source>
        <dbReference type="SAM" id="MobiDB-lite"/>
    </source>
</evidence>
<reference evidence="2 3" key="1">
    <citation type="journal article" date="2014" name="Agronomy (Basel)">
        <title>A Draft Genome Sequence for Ensete ventricosum, the Drought-Tolerant Tree Against Hunger.</title>
        <authorList>
            <person name="Harrison J."/>
            <person name="Moore K.A."/>
            <person name="Paszkiewicz K."/>
            <person name="Jones T."/>
            <person name="Grant M."/>
            <person name="Ambacheew D."/>
            <person name="Muzemil S."/>
            <person name="Studholme D.J."/>
        </authorList>
    </citation>
    <scope>NUCLEOTIDE SEQUENCE [LARGE SCALE GENOMIC DNA]</scope>
</reference>
<evidence type="ECO:0000313" key="2">
    <source>
        <dbReference type="EMBL" id="RRT60489.1"/>
    </source>
</evidence>
<dbReference type="EMBL" id="AMZH03007766">
    <property type="protein sequence ID" value="RRT60489.1"/>
    <property type="molecule type" value="Genomic_DNA"/>
</dbReference>
<dbReference type="Proteomes" id="UP000287651">
    <property type="component" value="Unassembled WGS sequence"/>
</dbReference>
<gene>
    <name evidence="2" type="ORF">B296_00044938</name>
</gene>
<feature type="non-terminal residue" evidence="2">
    <location>
        <position position="1"/>
    </location>
</feature>
<proteinExistence type="predicted"/>
<feature type="region of interest" description="Disordered" evidence="1">
    <location>
        <begin position="38"/>
        <end position="60"/>
    </location>
</feature>
<comment type="caution">
    <text evidence="2">The sequence shown here is derived from an EMBL/GenBank/DDBJ whole genome shotgun (WGS) entry which is preliminary data.</text>
</comment>
<sequence>VFLLPLHISPSLSSSSTDTVRNRSPTIEINCYRPKLIADGRNRPLPPDSGRQWSKSTVTDRQRSMMVEIDRYQSISGGNGRKQHQSTVLPGRGRSEYRQLAIGMYHSVQAVSIGIA</sequence>
<dbReference type="AlphaFoldDB" id="A0A426Z947"/>
<name>A0A426Z947_ENSVE</name>
<organism evidence="2 3">
    <name type="scientific">Ensete ventricosum</name>
    <name type="common">Abyssinian banana</name>
    <name type="synonym">Musa ensete</name>
    <dbReference type="NCBI Taxonomy" id="4639"/>
    <lineage>
        <taxon>Eukaryota</taxon>
        <taxon>Viridiplantae</taxon>
        <taxon>Streptophyta</taxon>
        <taxon>Embryophyta</taxon>
        <taxon>Tracheophyta</taxon>
        <taxon>Spermatophyta</taxon>
        <taxon>Magnoliopsida</taxon>
        <taxon>Liliopsida</taxon>
        <taxon>Zingiberales</taxon>
        <taxon>Musaceae</taxon>
        <taxon>Ensete</taxon>
    </lineage>
</organism>
<evidence type="ECO:0000313" key="3">
    <source>
        <dbReference type="Proteomes" id="UP000287651"/>
    </source>
</evidence>
<protein>
    <submittedName>
        <fullName evidence="2">Uncharacterized protein</fullName>
    </submittedName>
</protein>
<accession>A0A426Z947</accession>